<proteinExistence type="predicted"/>
<name>A0A5D2QYN8_GOSTO</name>
<dbReference type="Pfam" id="PF03107">
    <property type="entry name" value="C1_2"/>
    <property type="match status" value="1"/>
</dbReference>
<dbReference type="EMBL" id="CM017613">
    <property type="protein sequence ID" value="TYI33222.1"/>
    <property type="molecule type" value="Genomic_DNA"/>
</dbReference>
<reference evidence="3 4" key="1">
    <citation type="submission" date="2019-07" db="EMBL/GenBank/DDBJ databases">
        <title>WGS assembly of Gossypium tomentosum.</title>
        <authorList>
            <person name="Chen Z.J."/>
            <person name="Sreedasyam A."/>
            <person name="Ando A."/>
            <person name="Song Q."/>
            <person name="De L."/>
            <person name="Hulse-Kemp A."/>
            <person name="Ding M."/>
            <person name="Ye W."/>
            <person name="Kirkbride R."/>
            <person name="Jenkins J."/>
            <person name="Plott C."/>
            <person name="Lovell J."/>
            <person name="Lin Y.-M."/>
            <person name="Vaughn R."/>
            <person name="Liu B."/>
            <person name="Li W."/>
            <person name="Simpson S."/>
            <person name="Scheffler B."/>
            <person name="Saski C."/>
            <person name="Grover C."/>
            <person name="Hu G."/>
            <person name="Conover J."/>
            <person name="Carlson J."/>
            <person name="Shu S."/>
            <person name="Boston L."/>
            <person name="Williams M."/>
            <person name="Peterson D."/>
            <person name="Mcgee K."/>
            <person name="Jones D."/>
            <person name="Wendel J."/>
            <person name="Stelly D."/>
            <person name="Grimwood J."/>
            <person name="Schmutz J."/>
        </authorList>
    </citation>
    <scope>NUCLEOTIDE SEQUENCE [LARGE SCALE GENOMIC DNA]</scope>
    <source>
        <strain evidence="3">7179.01</strain>
    </source>
</reference>
<keyword evidence="1" id="KW-0677">Repeat</keyword>
<dbReference type="PANTHER" id="PTHR47841:SF7">
    <property type="entry name" value="CYSTEINE_HISTIDINE-RICH C1 DOMAIN PROTEIN"/>
    <property type="match status" value="1"/>
</dbReference>
<evidence type="ECO:0000259" key="2">
    <source>
        <dbReference type="Pfam" id="PF03107"/>
    </source>
</evidence>
<feature type="domain" description="DC1" evidence="2">
    <location>
        <begin position="12"/>
        <end position="55"/>
    </location>
</feature>
<dbReference type="AlphaFoldDB" id="A0A5D2QYN8"/>
<evidence type="ECO:0000313" key="3">
    <source>
        <dbReference type="EMBL" id="TYI33222.1"/>
    </source>
</evidence>
<dbReference type="InterPro" id="IPR004146">
    <property type="entry name" value="DC1"/>
</dbReference>
<dbReference type="SUPFAM" id="SSF57889">
    <property type="entry name" value="Cysteine-rich domain"/>
    <property type="match status" value="1"/>
</dbReference>
<sequence length="184" mass="20874">MAPLSKKTIQHFTHFHPLTKVSANTKFLCDGCRTLGFGTRYRRKPCDFDLHDHCANSPLEISSFMHQYVCKLCEFYVHTFCTQLLEYVRHMWDLLHQSSPWVCSVLCEEETMMSVPRSLKTPTPPPLASPSSFDAYYAYGFGVIPPPSYFAYAYGVSYAHGHGAPSSCGEFYEVNSYQTHSNGS</sequence>
<keyword evidence="4" id="KW-1185">Reference proteome</keyword>
<evidence type="ECO:0000313" key="4">
    <source>
        <dbReference type="Proteomes" id="UP000322667"/>
    </source>
</evidence>
<dbReference type="PANTHER" id="PTHR47841">
    <property type="entry name" value="DIACYLGLYCEROL KINASE THETA-LIKE-RELATED"/>
    <property type="match status" value="1"/>
</dbReference>
<dbReference type="Proteomes" id="UP000322667">
    <property type="component" value="Chromosome A04"/>
</dbReference>
<protein>
    <recommendedName>
        <fullName evidence="2">DC1 domain-containing protein</fullName>
    </recommendedName>
</protein>
<dbReference type="InterPro" id="IPR046349">
    <property type="entry name" value="C1-like_sf"/>
</dbReference>
<organism evidence="3 4">
    <name type="scientific">Gossypium tomentosum</name>
    <name type="common">Hawaiian cotton</name>
    <name type="synonym">Gossypium sandvicense</name>
    <dbReference type="NCBI Taxonomy" id="34277"/>
    <lineage>
        <taxon>Eukaryota</taxon>
        <taxon>Viridiplantae</taxon>
        <taxon>Streptophyta</taxon>
        <taxon>Embryophyta</taxon>
        <taxon>Tracheophyta</taxon>
        <taxon>Spermatophyta</taxon>
        <taxon>Magnoliopsida</taxon>
        <taxon>eudicotyledons</taxon>
        <taxon>Gunneridae</taxon>
        <taxon>Pentapetalae</taxon>
        <taxon>rosids</taxon>
        <taxon>malvids</taxon>
        <taxon>Malvales</taxon>
        <taxon>Malvaceae</taxon>
        <taxon>Malvoideae</taxon>
        <taxon>Gossypium</taxon>
    </lineage>
</organism>
<evidence type="ECO:0000256" key="1">
    <source>
        <dbReference type="ARBA" id="ARBA00022737"/>
    </source>
</evidence>
<gene>
    <name evidence="3" type="ORF">ES332_A04G118100v1</name>
</gene>
<accession>A0A5D2QYN8</accession>